<dbReference type="EMBL" id="JAAMOW010000002">
    <property type="protein sequence ID" value="NGY04275.1"/>
    <property type="molecule type" value="Genomic_DNA"/>
</dbReference>
<dbReference type="Gene3D" id="3.30.1540.10">
    <property type="entry name" value="formyl-coa transferase, domain 3"/>
    <property type="match status" value="1"/>
</dbReference>
<dbReference type="Pfam" id="PF02515">
    <property type="entry name" value="CoA_transf_3"/>
    <property type="match status" value="1"/>
</dbReference>
<dbReference type="InterPro" id="IPR003673">
    <property type="entry name" value="CoA-Trfase_fam_III"/>
</dbReference>
<reference evidence="1 2" key="1">
    <citation type="journal article" date="2014" name="Int. J. Syst. Evol. Microbiol.">
        <title>Solimonas terrae sp. nov., isolated from soil.</title>
        <authorList>
            <person name="Kim S.J."/>
            <person name="Moon J.Y."/>
            <person name="Weon H.Y."/>
            <person name="Ahn J.H."/>
            <person name="Chen W.M."/>
            <person name="Kwon S.W."/>
        </authorList>
    </citation>
    <scope>NUCLEOTIDE SEQUENCE [LARGE SCALE GENOMIC DNA]</scope>
    <source>
        <strain evidence="1 2">KIS83-12</strain>
    </source>
</reference>
<dbReference type="SUPFAM" id="SSF89796">
    <property type="entry name" value="CoA-transferase family III (CaiB/BaiF)"/>
    <property type="match status" value="1"/>
</dbReference>
<dbReference type="RefSeq" id="WP_166253179.1">
    <property type="nucleotide sequence ID" value="NZ_JAAMOW010000002.1"/>
</dbReference>
<evidence type="ECO:0000313" key="1">
    <source>
        <dbReference type="EMBL" id="NGY04275.1"/>
    </source>
</evidence>
<name>A0A6M2BPY4_9GAMM</name>
<dbReference type="GO" id="GO:0016740">
    <property type="term" value="F:transferase activity"/>
    <property type="evidence" value="ECO:0007669"/>
    <property type="project" value="UniProtKB-KW"/>
</dbReference>
<dbReference type="PANTHER" id="PTHR48228">
    <property type="entry name" value="SUCCINYL-COA--D-CITRAMALATE COA-TRANSFERASE"/>
    <property type="match status" value="1"/>
</dbReference>
<dbReference type="Proteomes" id="UP000472676">
    <property type="component" value="Unassembled WGS sequence"/>
</dbReference>
<dbReference type="InterPro" id="IPR050509">
    <property type="entry name" value="CoA-transferase_III"/>
</dbReference>
<accession>A0A6M2BPY4</accession>
<gene>
    <name evidence="1" type="ORF">G7Y85_05835</name>
</gene>
<keyword evidence="1" id="KW-0808">Transferase</keyword>
<protein>
    <submittedName>
        <fullName evidence="1">CoA transferase</fullName>
    </submittedName>
</protein>
<dbReference type="InterPro" id="IPR023606">
    <property type="entry name" value="CoA-Trfase_III_dom_1_sf"/>
</dbReference>
<evidence type="ECO:0000313" key="2">
    <source>
        <dbReference type="Proteomes" id="UP000472676"/>
    </source>
</evidence>
<dbReference type="PANTHER" id="PTHR48228:SF5">
    <property type="entry name" value="ALPHA-METHYLACYL-COA RACEMASE"/>
    <property type="match status" value="1"/>
</dbReference>
<comment type="caution">
    <text evidence="1">The sequence shown here is derived from an EMBL/GenBank/DDBJ whole genome shotgun (WGS) entry which is preliminary data.</text>
</comment>
<dbReference type="InterPro" id="IPR044855">
    <property type="entry name" value="CoA-Trfase_III_dom3_sf"/>
</dbReference>
<organism evidence="1 2">
    <name type="scientific">Solimonas terrae</name>
    <dbReference type="NCBI Taxonomy" id="1396819"/>
    <lineage>
        <taxon>Bacteria</taxon>
        <taxon>Pseudomonadati</taxon>
        <taxon>Pseudomonadota</taxon>
        <taxon>Gammaproteobacteria</taxon>
        <taxon>Nevskiales</taxon>
        <taxon>Nevskiaceae</taxon>
        <taxon>Solimonas</taxon>
    </lineage>
</organism>
<dbReference type="Gene3D" id="3.40.50.10540">
    <property type="entry name" value="Crotonobetainyl-coa:carnitine coa-transferase, domain 1"/>
    <property type="match status" value="1"/>
</dbReference>
<sequence>MNSLLAGLRVIDLSRLLPAPFCTQYLAQLGAEVIKVEEPAGDYARGLSAEMFALVNRGKRSVVLDLKKPDDVETLKALVRDADVLVESFRPGVMDRLGCGYETLRALNPRLVYAALTGYGQTGPYRDRAGHDMNYLGYAGVLDQTGAAGGPPTISNVQIADLAGGGLTCALAVLAAVIGARSSGEGTLVDCAMLDGSLALQVSAATTLRTIKSSLPRGSDMLSGALPNYRLFETADGKHVAFGALELKFFHKFLQAAGRSDLMKIAPVPGPGGQPLHDALTDLFRTRTREQWEVLGAEADCCLSGIYTLEEALDNPQVQARGLWSNDAGGKPQFDFPVRFSNAQTCGGVAPKLGADTAQVLAGLK</sequence>
<dbReference type="AlphaFoldDB" id="A0A6M2BPY4"/>
<proteinExistence type="predicted"/>
<keyword evidence="2" id="KW-1185">Reference proteome</keyword>